<accession>A0ABZ2JWP0</accession>
<keyword evidence="1" id="KW-0456">Lyase</keyword>
<dbReference type="Gene3D" id="3.40.50.1820">
    <property type="entry name" value="alpha/beta hydrolase"/>
    <property type="match status" value="1"/>
</dbReference>
<organism evidence="3 4">
    <name type="scientific">Pendulispora brunnea</name>
    <dbReference type="NCBI Taxonomy" id="2905690"/>
    <lineage>
        <taxon>Bacteria</taxon>
        <taxon>Pseudomonadati</taxon>
        <taxon>Myxococcota</taxon>
        <taxon>Myxococcia</taxon>
        <taxon>Myxococcales</taxon>
        <taxon>Sorangiineae</taxon>
        <taxon>Pendulisporaceae</taxon>
        <taxon>Pendulispora</taxon>
    </lineage>
</organism>
<name>A0ABZ2JWP0_9BACT</name>
<dbReference type="PANTHER" id="PTHR42916:SF1">
    <property type="entry name" value="PROTEIN PHYLLO, CHLOROPLASTIC"/>
    <property type="match status" value="1"/>
</dbReference>
<dbReference type="GO" id="GO:0016787">
    <property type="term" value="F:hydrolase activity"/>
    <property type="evidence" value="ECO:0007669"/>
    <property type="project" value="UniProtKB-KW"/>
</dbReference>
<protein>
    <submittedName>
        <fullName evidence="3">Alpha/beta fold hydrolase</fullName>
    </submittedName>
</protein>
<evidence type="ECO:0000313" key="3">
    <source>
        <dbReference type="EMBL" id="WXA90913.1"/>
    </source>
</evidence>
<dbReference type="SUPFAM" id="SSF53474">
    <property type="entry name" value="alpha/beta-Hydrolases"/>
    <property type="match status" value="1"/>
</dbReference>
<reference evidence="3 4" key="1">
    <citation type="submission" date="2021-12" db="EMBL/GenBank/DDBJ databases">
        <title>Discovery of the Pendulisporaceae a myxobacterial family with distinct sporulation behavior and unique specialized metabolism.</title>
        <authorList>
            <person name="Garcia R."/>
            <person name="Popoff A."/>
            <person name="Bader C.D."/>
            <person name="Loehr J."/>
            <person name="Walesch S."/>
            <person name="Walt C."/>
            <person name="Boldt J."/>
            <person name="Bunk B."/>
            <person name="Haeckl F.J.F.P.J."/>
            <person name="Gunesch A.P."/>
            <person name="Birkelbach J."/>
            <person name="Nuebel U."/>
            <person name="Pietschmann T."/>
            <person name="Bach T."/>
            <person name="Mueller R."/>
        </authorList>
    </citation>
    <scope>NUCLEOTIDE SEQUENCE [LARGE SCALE GENOMIC DNA]</scope>
    <source>
        <strain evidence="3 4">MSr12523</strain>
    </source>
</reference>
<evidence type="ECO:0000256" key="1">
    <source>
        <dbReference type="ARBA" id="ARBA00023239"/>
    </source>
</evidence>
<keyword evidence="3" id="KW-0378">Hydrolase</keyword>
<dbReference type="Proteomes" id="UP001379533">
    <property type="component" value="Chromosome"/>
</dbReference>
<gene>
    <name evidence="3" type="ORF">LZC95_31215</name>
</gene>
<evidence type="ECO:0000259" key="2">
    <source>
        <dbReference type="Pfam" id="PF12697"/>
    </source>
</evidence>
<keyword evidence="4" id="KW-1185">Reference proteome</keyword>
<feature type="domain" description="AB hydrolase-1" evidence="2">
    <location>
        <begin position="10"/>
        <end position="248"/>
    </location>
</feature>
<sequence length="250" mass="26992">MNPAVVRAPLLLLHGFAGGPFAWDRVISMLSSERRILRPALLGHGADALEAKGASFEDEVERIAAQVRNAGLHGVHVCGYSLGGRVALGLLARHGHLFARATLIGVNPGLATVREREERLAADERWIERLRRDGVEAFLDAWEEQPLFASQRGLAPEALAEQRSLRRQHSVAGLARAMEVLGLARMPNYWEDLPRMAIPVTLMVGADDAKFLALAHAMAPRLAAATTVVVPGAGHNVVLEKPSAVVQALE</sequence>
<evidence type="ECO:0000313" key="4">
    <source>
        <dbReference type="Proteomes" id="UP001379533"/>
    </source>
</evidence>
<proteinExistence type="predicted"/>
<dbReference type="PANTHER" id="PTHR42916">
    <property type="entry name" value="2-SUCCINYL-5-ENOLPYRUVYL-6-HYDROXY-3-CYCLOHEXENE-1-CARBOXYLATE SYNTHASE"/>
    <property type="match status" value="1"/>
</dbReference>
<dbReference type="RefSeq" id="WP_394841533.1">
    <property type="nucleotide sequence ID" value="NZ_CP089982.1"/>
</dbReference>
<dbReference type="EMBL" id="CP089982">
    <property type="protein sequence ID" value="WXA90913.1"/>
    <property type="molecule type" value="Genomic_DNA"/>
</dbReference>
<dbReference type="InterPro" id="IPR000073">
    <property type="entry name" value="AB_hydrolase_1"/>
</dbReference>
<dbReference type="InterPro" id="IPR029058">
    <property type="entry name" value="AB_hydrolase_fold"/>
</dbReference>
<dbReference type="Pfam" id="PF12697">
    <property type="entry name" value="Abhydrolase_6"/>
    <property type="match status" value="1"/>
</dbReference>